<organism evidence="7 8">
    <name type="scientific">Cupriavidus basilensis</name>
    <dbReference type="NCBI Taxonomy" id="68895"/>
    <lineage>
        <taxon>Bacteria</taxon>
        <taxon>Pseudomonadati</taxon>
        <taxon>Pseudomonadota</taxon>
        <taxon>Betaproteobacteria</taxon>
        <taxon>Burkholderiales</taxon>
        <taxon>Burkholderiaceae</taxon>
        <taxon>Cupriavidus</taxon>
    </lineage>
</organism>
<dbReference type="PANTHER" id="PTHR23518">
    <property type="entry name" value="C-METHYLTRANSFERASE"/>
    <property type="match status" value="1"/>
</dbReference>
<evidence type="ECO:0000256" key="1">
    <source>
        <dbReference type="ARBA" id="ARBA00022692"/>
    </source>
</evidence>
<dbReference type="InterPro" id="IPR036259">
    <property type="entry name" value="MFS_trans_sf"/>
</dbReference>
<keyword evidence="8" id="KW-1185">Reference proteome</keyword>
<protein>
    <submittedName>
        <fullName evidence="7">MFS transporter</fullName>
    </submittedName>
</protein>
<feature type="transmembrane region" description="Helical" evidence="5">
    <location>
        <begin position="226"/>
        <end position="245"/>
    </location>
</feature>
<dbReference type="EMBL" id="JARJLM010000355">
    <property type="protein sequence ID" value="MDF3835438.1"/>
    <property type="molecule type" value="Genomic_DNA"/>
</dbReference>
<feature type="transmembrane region" description="Helical" evidence="5">
    <location>
        <begin position="257"/>
        <end position="275"/>
    </location>
</feature>
<dbReference type="Gene3D" id="1.20.1250.20">
    <property type="entry name" value="MFS general substrate transporter like domains"/>
    <property type="match status" value="2"/>
</dbReference>
<keyword evidence="3 5" id="KW-0472">Membrane</keyword>
<keyword evidence="1 5" id="KW-0812">Transmembrane</keyword>
<gene>
    <name evidence="7" type="ORF">P3W85_21120</name>
</gene>
<feature type="transmembrane region" description="Helical" evidence="5">
    <location>
        <begin position="345"/>
        <end position="367"/>
    </location>
</feature>
<sequence length="511" mass="55058">MKNPVSTDEMASRFDVHPDVLKLGLVSFLTDLSSEMIFSVFAIFFTTIAGASAALLGMIEGLADLSASSLNYFAGWLSDRSGRRKVFALAGYGFSTLAKIILLAATTLAGLGVFRVVERLGKGFRGPPRDAWLSALADQERRGYSFGVHKALDKAGAVAGPLAAYALLSWLGEGARTFRILFWIALVPALLSIVVLCFITDQPGVRHGRENMLDTWETLSPDFKRYLVPAGIFSLAYFSFGFLLLRAHGTGFSVKDIVLLYALFNLSFVVASPLIGRLGDSVGRARIIMLGYLIYLLMSLGFAFATRQWQTMVLFVLYGVFFAIDEAQSKAFIADIELERRASAIGLYNFVTGLLYLPASLIAGALWRLHPASAFLAAACLALAALIAFAFLRPGQRQRAGTLPPGRLNGRARGSPPLQPRVRSLDTLGNSTSRSLADRIGSRWAPSALRSRTQAHRTGEHAIAGWSPPPRLPQPAAGVSKPVAISSISSSTSPAPPAWSATSARRRTADA</sequence>
<dbReference type="SUPFAM" id="SSF103473">
    <property type="entry name" value="MFS general substrate transporter"/>
    <property type="match status" value="1"/>
</dbReference>
<feature type="compositionally biased region" description="Low complexity" evidence="4">
    <location>
        <begin position="484"/>
        <end position="503"/>
    </location>
</feature>
<evidence type="ECO:0000313" key="8">
    <source>
        <dbReference type="Proteomes" id="UP001216674"/>
    </source>
</evidence>
<feature type="transmembrane region" description="Helical" evidence="5">
    <location>
        <begin position="373"/>
        <end position="392"/>
    </location>
</feature>
<keyword evidence="2 5" id="KW-1133">Transmembrane helix</keyword>
<dbReference type="Proteomes" id="UP001216674">
    <property type="component" value="Unassembled WGS sequence"/>
</dbReference>
<dbReference type="PANTHER" id="PTHR23518:SF2">
    <property type="entry name" value="MAJOR FACILITATOR SUPERFAMILY TRANSPORTER"/>
    <property type="match status" value="1"/>
</dbReference>
<evidence type="ECO:0000256" key="4">
    <source>
        <dbReference type="SAM" id="MobiDB-lite"/>
    </source>
</evidence>
<reference evidence="7 8" key="1">
    <citation type="submission" date="2023-03" db="EMBL/GenBank/DDBJ databases">
        <title>Draft assemblies of triclosan tolerant bacteria isolated from returned activated sludge.</title>
        <authorList>
            <person name="Van Hamelsveld S."/>
        </authorList>
    </citation>
    <scope>NUCLEOTIDE SEQUENCE [LARGE SCALE GENOMIC DNA]</scope>
    <source>
        <strain evidence="7 8">GW210010_S58</strain>
    </source>
</reference>
<comment type="caution">
    <text evidence="7">The sequence shown here is derived from an EMBL/GenBank/DDBJ whole genome shotgun (WGS) entry which is preliminary data.</text>
</comment>
<name>A0ABT6AST1_9BURK</name>
<evidence type="ECO:0000256" key="3">
    <source>
        <dbReference type="ARBA" id="ARBA00023136"/>
    </source>
</evidence>
<feature type="region of interest" description="Disordered" evidence="4">
    <location>
        <begin position="400"/>
        <end position="511"/>
    </location>
</feature>
<dbReference type="InterPro" id="IPR020846">
    <property type="entry name" value="MFS_dom"/>
</dbReference>
<proteinExistence type="predicted"/>
<feature type="transmembrane region" description="Helical" evidence="5">
    <location>
        <begin position="36"/>
        <end position="59"/>
    </location>
</feature>
<dbReference type="Pfam" id="PF07690">
    <property type="entry name" value="MFS_1"/>
    <property type="match status" value="1"/>
</dbReference>
<evidence type="ECO:0000256" key="5">
    <source>
        <dbReference type="SAM" id="Phobius"/>
    </source>
</evidence>
<dbReference type="PROSITE" id="PS50850">
    <property type="entry name" value="MFS"/>
    <property type="match status" value="1"/>
</dbReference>
<accession>A0ABT6AST1</accession>
<dbReference type="CDD" id="cd17370">
    <property type="entry name" value="MFS_MJ1317_like"/>
    <property type="match status" value="1"/>
</dbReference>
<feature type="transmembrane region" description="Helical" evidence="5">
    <location>
        <begin position="180"/>
        <end position="199"/>
    </location>
</feature>
<evidence type="ECO:0000259" key="6">
    <source>
        <dbReference type="PROSITE" id="PS50850"/>
    </source>
</evidence>
<feature type="transmembrane region" description="Helical" evidence="5">
    <location>
        <begin position="86"/>
        <end position="114"/>
    </location>
</feature>
<evidence type="ECO:0000313" key="7">
    <source>
        <dbReference type="EMBL" id="MDF3835438.1"/>
    </source>
</evidence>
<dbReference type="RefSeq" id="WP_276266227.1">
    <property type="nucleotide sequence ID" value="NZ_JARJLM010000355.1"/>
</dbReference>
<dbReference type="InterPro" id="IPR011701">
    <property type="entry name" value="MFS"/>
</dbReference>
<feature type="transmembrane region" description="Helical" evidence="5">
    <location>
        <begin position="287"/>
        <end position="306"/>
    </location>
</feature>
<evidence type="ECO:0000256" key="2">
    <source>
        <dbReference type="ARBA" id="ARBA00022989"/>
    </source>
</evidence>
<feature type="domain" description="Major facilitator superfamily (MFS) profile" evidence="6">
    <location>
        <begin position="19"/>
        <end position="397"/>
    </location>
</feature>